<dbReference type="GO" id="GO:0006032">
    <property type="term" value="P:chitin catabolic process"/>
    <property type="evidence" value="ECO:0007669"/>
    <property type="project" value="TreeGrafter"/>
</dbReference>
<dbReference type="PANTHER" id="PTHR11177">
    <property type="entry name" value="CHITINASE"/>
    <property type="match status" value="1"/>
</dbReference>
<dbReference type="Pfam" id="PF00704">
    <property type="entry name" value="Glyco_hydro_18"/>
    <property type="match status" value="1"/>
</dbReference>
<reference evidence="5" key="2">
    <citation type="submission" date="2025-08" db="UniProtKB">
        <authorList>
            <consortium name="Ensembl"/>
        </authorList>
    </citation>
    <scope>IDENTIFICATION</scope>
</reference>
<dbReference type="Ensembl" id="ENSBGRT00000006361.1">
    <property type="protein sequence ID" value="ENSBGRP00000005549.1"/>
    <property type="gene ID" value="ENSBGRG00000003424.1"/>
</dbReference>
<evidence type="ECO:0000313" key="5">
    <source>
        <dbReference type="Ensembl" id="ENSBGRP00000005549.1"/>
    </source>
</evidence>
<dbReference type="PANTHER" id="PTHR11177:SF188">
    <property type="entry name" value="ACIDIC MAMMALIAN CHITINASE"/>
    <property type="match status" value="1"/>
</dbReference>
<dbReference type="GO" id="GO:0005576">
    <property type="term" value="C:extracellular region"/>
    <property type="evidence" value="ECO:0007669"/>
    <property type="project" value="TreeGrafter"/>
</dbReference>
<dbReference type="PROSITE" id="PS01095">
    <property type="entry name" value="GH18_1"/>
    <property type="match status" value="1"/>
</dbReference>
<evidence type="ECO:0000259" key="4">
    <source>
        <dbReference type="PROSITE" id="PS51910"/>
    </source>
</evidence>
<dbReference type="InterPro" id="IPR017853">
    <property type="entry name" value="GH"/>
</dbReference>
<name>A0A8C0A4K9_BOSMU</name>
<accession>A0A8C0A4K9</accession>
<keyword evidence="6" id="KW-1185">Reference proteome</keyword>
<organism evidence="5 6">
    <name type="scientific">Bos mutus grunniens</name>
    <name type="common">Wild yak</name>
    <name type="synonym">Bos grunniens</name>
    <dbReference type="NCBI Taxonomy" id="30521"/>
    <lineage>
        <taxon>Eukaryota</taxon>
        <taxon>Metazoa</taxon>
        <taxon>Chordata</taxon>
        <taxon>Craniata</taxon>
        <taxon>Vertebrata</taxon>
        <taxon>Euteleostomi</taxon>
        <taxon>Mammalia</taxon>
        <taxon>Eutheria</taxon>
        <taxon>Laurasiatheria</taxon>
        <taxon>Artiodactyla</taxon>
        <taxon>Ruminantia</taxon>
        <taxon>Pecora</taxon>
        <taxon>Bovidae</taxon>
        <taxon>Bovinae</taxon>
        <taxon>Bos</taxon>
    </lineage>
</organism>
<protein>
    <recommendedName>
        <fullName evidence="4">GH18 domain-containing protein</fullName>
    </recommendedName>
</protein>
<dbReference type="Proteomes" id="UP000694520">
    <property type="component" value="Chromosome 3"/>
</dbReference>
<keyword evidence="2" id="KW-0326">Glycosidase</keyword>
<keyword evidence="1" id="KW-0378">Hydrolase</keyword>
<feature type="domain" description="GH18" evidence="4">
    <location>
        <begin position="1"/>
        <end position="84"/>
    </location>
</feature>
<dbReference type="PROSITE" id="PS51910">
    <property type="entry name" value="GH18_2"/>
    <property type="match status" value="1"/>
</dbReference>
<evidence type="ECO:0000256" key="3">
    <source>
        <dbReference type="RuleBase" id="RU004453"/>
    </source>
</evidence>
<evidence type="ECO:0000256" key="1">
    <source>
        <dbReference type="ARBA" id="ARBA00022801"/>
    </source>
</evidence>
<dbReference type="GO" id="GO:0008061">
    <property type="term" value="F:chitin binding"/>
    <property type="evidence" value="ECO:0007669"/>
    <property type="project" value="TreeGrafter"/>
</dbReference>
<sequence length="84" mass="9958">MVNTGRSKTFISSVIKFLHQYGFDGLDFDWEYPGSRGSPSQDKHLFTVLVQVRRKVAALSPRKFKEEFFARKIWWLQNESKLEF</sequence>
<dbReference type="SUPFAM" id="SSF51445">
    <property type="entry name" value="(Trans)glycosidases"/>
    <property type="match status" value="1"/>
</dbReference>
<evidence type="ECO:0000256" key="2">
    <source>
        <dbReference type="ARBA" id="ARBA00023295"/>
    </source>
</evidence>
<reference evidence="5" key="1">
    <citation type="submission" date="2019-05" db="EMBL/GenBank/DDBJ databases">
        <authorList>
            <person name="Zhang S."/>
            <person name="Liu J."/>
        </authorList>
    </citation>
    <scope>NUCLEOTIDE SEQUENCE [LARGE SCALE GENOMIC DNA]</scope>
</reference>
<dbReference type="InterPro" id="IPR001579">
    <property type="entry name" value="Glyco_hydro_18_chit_AS"/>
</dbReference>
<dbReference type="GO" id="GO:0004568">
    <property type="term" value="F:chitinase activity"/>
    <property type="evidence" value="ECO:0007669"/>
    <property type="project" value="UniProtKB-ARBA"/>
</dbReference>
<reference evidence="5" key="3">
    <citation type="submission" date="2025-09" db="UniProtKB">
        <authorList>
            <consortium name="Ensembl"/>
        </authorList>
    </citation>
    <scope>IDENTIFICATION</scope>
</reference>
<dbReference type="InterPro" id="IPR001223">
    <property type="entry name" value="Glyco_hydro18_cat"/>
</dbReference>
<dbReference type="Gene3D" id="3.20.20.80">
    <property type="entry name" value="Glycosidases"/>
    <property type="match status" value="1"/>
</dbReference>
<dbReference type="InterPro" id="IPR050314">
    <property type="entry name" value="Glycosyl_Hydrlase_18"/>
</dbReference>
<dbReference type="AlphaFoldDB" id="A0A8C0A4K9"/>
<comment type="similarity">
    <text evidence="3">Belongs to the glycosyl hydrolase 18 family.</text>
</comment>
<evidence type="ECO:0000313" key="6">
    <source>
        <dbReference type="Proteomes" id="UP000694520"/>
    </source>
</evidence>
<dbReference type="GO" id="GO:0005975">
    <property type="term" value="P:carbohydrate metabolic process"/>
    <property type="evidence" value="ECO:0007669"/>
    <property type="project" value="InterPro"/>
</dbReference>
<proteinExistence type="inferred from homology"/>
<dbReference type="GeneTree" id="ENSGT00940000154557"/>